<sequence length="72" mass="8095">MTDTHVALFHLRTPPCEMSAGNDGSAYLNIVPTYSRLDRAKMKNGDMCSISDIYWSNIGNMSNGWRAHFLVD</sequence>
<evidence type="ECO:0000313" key="2">
    <source>
        <dbReference type="Proteomes" id="UP001501803"/>
    </source>
</evidence>
<keyword evidence="2" id="KW-1185">Reference proteome</keyword>
<proteinExistence type="predicted"/>
<gene>
    <name evidence="1" type="ORF">GCM10022381_25520</name>
</gene>
<reference evidence="2" key="1">
    <citation type="journal article" date="2019" name="Int. J. Syst. Evol. Microbiol.">
        <title>The Global Catalogue of Microorganisms (GCM) 10K type strain sequencing project: providing services to taxonomists for standard genome sequencing and annotation.</title>
        <authorList>
            <consortium name="The Broad Institute Genomics Platform"/>
            <consortium name="The Broad Institute Genome Sequencing Center for Infectious Disease"/>
            <person name="Wu L."/>
            <person name="Ma J."/>
        </authorList>
    </citation>
    <scope>NUCLEOTIDE SEQUENCE [LARGE SCALE GENOMIC DNA]</scope>
    <source>
        <strain evidence="2">JCM 17021</strain>
    </source>
</reference>
<comment type="caution">
    <text evidence="1">The sequence shown here is derived from an EMBL/GenBank/DDBJ whole genome shotgun (WGS) entry which is preliminary data.</text>
</comment>
<name>A0ABP7KLV6_9MICO</name>
<dbReference type="EMBL" id="BAABCN010000007">
    <property type="protein sequence ID" value="GAA3882158.1"/>
    <property type="molecule type" value="Genomic_DNA"/>
</dbReference>
<accession>A0ABP7KLV6</accession>
<dbReference type="RefSeq" id="WP_345067185.1">
    <property type="nucleotide sequence ID" value="NZ_BAABCN010000007.1"/>
</dbReference>
<organism evidence="1 2">
    <name type="scientific">Leifsonia kafniensis</name>
    <dbReference type="NCBI Taxonomy" id="475957"/>
    <lineage>
        <taxon>Bacteria</taxon>
        <taxon>Bacillati</taxon>
        <taxon>Actinomycetota</taxon>
        <taxon>Actinomycetes</taxon>
        <taxon>Micrococcales</taxon>
        <taxon>Microbacteriaceae</taxon>
        <taxon>Leifsonia</taxon>
    </lineage>
</organism>
<protein>
    <submittedName>
        <fullName evidence="1">Uncharacterized protein</fullName>
    </submittedName>
</protein>
<dbReference type="Proteomes" id="UP001501803">
    <property type="component" value="Unassembled WGS sequence"/>
</dbReference>
<evidence type="ECO:0000313" key="1">
    <source>
        <dbReference type="EMBL" id="GAA3882158.1"/>
    </source>
</evidence>